<proteinExistence type="predicted"/>
<gene>
    <name evidence="9" type="primary">8239019</name>
    <name evidence="8" type="ORF">Phum_PHUM278210</name>
</gene>
<keyword evidence="5" id="KW-0968">Cytoplasmic vesicle</keyword>
<dbReference type="Pfam" id="PF07534">
    <property type="entry name" value="TLD"/>
    <property type="match status" value="1"/>
</dbReference>
<reference evidence="8" key="2">
    <citation type="submission" date="2007-04" db="EMBL/GenBank/DDBJ databases">
        <title>The genome of the human body louse.</title>
        <authorList>
            <consortium name="The Human Body Louse Genome Consortium"/>
            <person name="Kirkness E."/>
            <person name="Walenz B."/>
            <person name="Hass B."/>
            <person name="Bruggner R."/>
            <person name="Strausberg R."/>
        </authorList>
    </citation>
    <scope>NUCLEOTIDE SEQUENCE</scope>
    <source>
        <strain evidence="8">USDA</strain>
    </source>
</reference>
<dbReference type="PROSITE" id="PS51886">
    <property type="entry name" value="TLDC"/>
    <property type="match status" value="1"/>
</dbReference>
<keyword evidence="3" id="KW-0770">Synapse</keyword>
<dbReference type="AlphaFoldDB" id="E0VL15"/>
<dbReference type="OrthoDB" id="10065050at2759"/>
<keyword evidence="10" id="KW-1185">Reference proteome</keyword>
<evidence type="ECO:0000256" key="4">
    <source>
        <dbReference type="ARBA" id="ARBA00023136"/>
    </source>
</evidence>
<dbReference type="EnsemblMetazoa" id="PHUM278210-RA">
    <property type="protein sequence ID" value="PHUM278210-PA"/>
    <property type="gene ID" value="PHUM278210"/>
</dbReference>
<dbReference type="CTD" id="8239019"/>
<dbReference type="Proteomes" id="UP000009046">
    <property type="component" value="Unassembled WGS sequence"/>
</dbReference>
<feature type="domain" description="TLDc" evidence="7">
    <location>
        <begin position="373"/>
        <end position="553"/>
    </location>
</feature>
<dbReference type="InterPro" id="IPR035969">
    <property type="entry name" value="Rab-GAP_TBC_sf"/>
</dbReference>
<dbReference type="GO" id="GO:0045202">
    <property type="term" value="C:synapse"/>
    <property type="evidence" value="ECO:0007669"/>
    <property type="project" value="UniProtKB-SubCell"/>
</dbReference>
<dbReference type="Pfam" id="PF00566">
    <property type="entry name" value="RabGAP-TBC"/>
    <property type="match status" value="1"/>
</dbReference>
<dbReference type="eggNOG" id="KOG2801">
    <property type="taxonomic scope" value="Eukaryota"/>
</dbReference>
<dbReference type="InterPro" id="IPR006571">
    <property type="entry name" value="TLDc_dom"/>
</dbReference>
<dbReference type="EMBL" id="DS235263">
    <property type="protein sequence ID" value="EEB14071.1"/>
    <property type="molecule type" value="Genomic_DNA"/>
</dbReference>
<reference evidence="8" key="1">
    <citation type="submission" date="2007-04" db="EMBL/GenBank/DDBJ databases">
        <title>Annotation of Pediculus humanus corporis strain USDA.</title>
        <authorList>
            <person name="Kirkness E."/>
            <person name="Hannick L."/>
            <person name="Hass B."/>
            <person name="Bruggner R."/>
            <person name="Lawson D."/>
            <person name="Bidwell S."/>
            <person name="Joardar V."/>
            <person name="Caler E."/>
            <person name="Walenz B."/>
            <person name="Inman J."/>
            <person name="Schobel S."/>
            <person name="Galinsky K."/>
            <person name="Amedeo P."/>
            <person name="Strausberg R."/>
        </authorList>
    </citation>
    <scope>NUCLEOTIDE SEQUENCE</scope>
    <source>
        <strain evidence="8">USDA</strain>
    </source>
</reference>
<evidence type="ECO:0000259" key="7">
    <source>
        <dbReference type="PROSITE" id="PS51886"/>
    </source>
</evidence>
<accession>E0VL15</accession>
<dbReference type="GO" id="GO:0030659">
    <property type="term" value="C:cytoplasmic vesicle membrane"/>
    <property type="evidence" value="ECO:0007669"/>
    <property type="project" value="UniProtKB-SubCell"/>
</dbReference>
<dbReference type="GeneID" id="8239019"/>
<evidence type="ECO:0000313" key="8">
    <source>
        <dbReference type="EMBL" id="EEB14071.1"/>
    </source>
</evidence>
<evidence type="ECO:0000256" key="3">
    <source>
        <dbReference type="ARBA" id="ARBA00023018"/>
    </source>
</evidence>
<dbReference type="OMA" id="WGRTEHC"/>
<evidence type="ECO:0000256" key="2">
    <source>
        <dbReference type="ARBA" id="ARBA00004184"/>
    </source>
</evidence>
<protein>
    <recommendedName>
        <fullName evidence="7">TLDc domain-containing protein</fullName>
    </recommendedName>
</protein>
<evidence type="ECO:0000313" key="10">
    <source>
        <dbReference type="Proteomes" id="UP000009046"/>
    </source>
</evidence>
<dbReference type="RefSeq" id="XP_002426809.1">
    <property type="nucleotide sequence ID" value="XM_002426764.1"/>
</dbReference>
<dbReference type="STRING" id="121224.E0VL15"/>
<dbReference type="InParanoid" id="E0VL15"/>
<comment type="subcellular location">
    <subcellularLocation>
        <location evidence="1">Cytoplasmic vesicle membrane</location>
    </subcellularLocation>
    <subcellularLocation>
        <location evidence="2">Endomembrane system</location>
        <topology evidence="2">Peripheral membrane protein</topology>
    </subcellularLocation>
    <subcellularLocation>
        <location evidence="6">Synapse</location>
    </subcellularLocation>
</comment>
<dbReference type="KEGG" id="phu:Phum_PHUM278210"/>
<organism>
    <name type="scientific">Pediculus humanus subsp. corporis</name>
    <name type="common">Body louse</name>
    <dbReference type="NCBI Taxonomy" id="121224"/>
    <lineage>
        <taxon>Eukaryota</taxon>
        <taxon>Metazoa</taxon>
        <taxon>Ecdysozoa</taxon>
        <taxon>Arthropoda</taxon>
        <taxon>Hexapoda</taxon>
        <taxon>Insecta</taxon>
        <taxon>Pterygota</taxon>
        <taxon>Neoptera</taxon>
        <taxon>Paraneoptera</taxon>
        <taxon>Psocodea</taxon>
        <taxon>Troctomorpha</taxon>
        <taxon>Phthiraptera</taxon>
        <taxon>Anoplura</taxon>
        <taxon>Pediculidae</taxon>
        <taxon>Pediculus</taxon>
    </lineage>
</organism>
<dbReference type="InterPro" id="IPR000195">
    <property type="entry name" value="Rab-GAP-TBC_dom"/>
</dbReference>
<dbReference type="SMART" id="SM00584">
    <property type="entry name" value="TLDc"/>
    <property type="match status" value="1"/>
</dbReference>
<evidence type="ECO:0000313" key="9">
    <source>
        <dbReference type="EnsemblMetazoa" id="PHUM278210-PA"/>
    </source>
</evidence>
<evidence type="ECO:0000256" key="1">
    <source>
        <dbReference type="ARBA" id="ARBA00004156"/>
    </source>
</evidence>
<evidence type="ECO:0000256" key="5">
    <source>
        <dbReference type="ARBA" id="ARBA00023329"/>
    </source>
</evidence>
<name>E0VL15_PEDHC</name>
<dbReference type="PANTHER" id="PTHR23354:SF122">
    <property type="entry name" value="GTPASE-ACTIVATING PROTEIN SKYWALKER"/>
    <property type="match status" value="1"/>
</dbReference>
<dbReference type="EMBL" id="AAZO01003229">
    <property type="status" value="NOT_ANNOTATED_CDS"/>
    <property type="molecule type" value="Genomic_DNA"/>
</dbReference>
<dbReference type="GO" id="GO:0012505">
    <property type="term" value="C:endomembrane system"/>
    <property type="evidence" value="ECO:0007669"/>
    <property type="project" value="UniProtKB-SubCell"/>
</dbReference>
<keyword evidence="4" id="KW-0472">Membrane</keyword>
<sequence>MPTMLSVLEEETENLENFPPYVDANSIEPLPDSPSKKGSIKTFEEIQLLLQNGKKREVKQIIRENAWPIEGGIRRKLWPALCLQHTQKNTNEEGYYWEMVKQLFGTTDLPDKPLTLPTFVEKDQCLTYHLTKRGRHIADRVVCILGYACPDITYSPAIYPITALLLHFLPEEDCYNCIASLVASKEKTFVTQTKLLYEVTWRTVMQIAKKHVKGSAVHLARHCTSARAERIYMDWFWWIFENLPFAHLVRILDCFLHEGIKVLYRIALAILLLFYKYSSPANSKWMTEIHKSGMEVTLYKFCKEIPVSPSKVLRTAFSIRALSSVYISKVFLRTEMLLKSRNVLTGSRQLSRSRSSDNLPTSQSQVNIQMMSHTLTIRELLILWSWLPVRITMYQPVLLYTTEEHGCSLTTFYHRVEQHEPTLLMIKTAANEVFGAYCSTRWCERNLKDDKGNRQAYFGTGETFLFSLYPERAKYPWVGIQHGVGDAGLHHSAQLFMAADSKMITIGGGGAQAIWMDENVRYGKTDRCLTFNNPPLCEGRDFEIRVLEVYGFSCA</sequence>
<dbReference type="SUPFAM" id="SSF47923">
    <property type="entry name" value="Ypt/Rab-GAP domain of gyp1p"/>
    <property type="match status" value="2"/>
</dbReference>
<reference evidence="9" key="3">
    <citation type="submission" date="2020-05" db="UniProtKB">
        <authorList>
            <consortium name="EnsemblMetazoa"/>
        </authorList>
    </citation>
    <scope>IDENTIFICATION</scope>
    <source>
        <strain evidence="9">USDA</strain>
    </source>
</reference>
<dbReference type="SMART" id="SM00164">
    <property type="entry name" value="TBC"/>
    <property type="match status" value="1"/>
</dbReference>
<dbReference type="FunCoup" id="E0VL15">
    <property type="interactions" value="117"/>
</dbReference>
<evidence type="ECO:0000256" key="6">
    <source>
        <dbReference type="ARBA" id="ARBA00034103"/>
    </source>
</evidence>
<dbReference type="PANTHER" id="PTHR23354">
    <property type="entry name" value="NUCLEOLAR PROTEIN 7/ESTROGEN RECEPTOR COACTIVATOR-RELATED"/>
    <property type="match status" value="1"/>
</dbReference>
<dbReference type="VEuPathDB" id="VectorBase:PHUM278210"/>
<dbReference type="HOGENOM" id="CLU_018035_1_1_1"/>
<dbReference type="Gene3D" id="1.10.472.80">
    <property type="entry name" value="Ypt/Rab-GAP domain of gyp1p, domain 3"/>
    <property type="match status" value="1"/>
</dbReference>